<evidence type="ECO:0000256" key="6">
    <source>
        <dbReference type="PROSITE-ProRule" id="PRU00176"/>
    </source>
</evidence>
<dbReference type="GO" id="GO:0003729">
    <property type="term" value="F:mRNA binding"/>
    <property type="evidence" value="ECO:0007669"/>
    <property type="project" value="TreeGrafter"/>
</dbReference>
<accession>A0A2A9MNF2</accession>
<dbReference type="Proteomes" id="UP000224006">
    <property type="component" value="Chromosome II"/>
</dbReference>
<feature type="compositionally biased region" description="Basic and acidic residues" evidence="7">
    <location>
        <begin position="189"/>
        <end position="203"/>
    </location>
</feature>
<dbReference type="OrthoDB" id="1099063at2759"/>
<keyword evidence="4 6" id="KW-0694">RNA-binding</keyword>
<dbReference type="KEGG" id="bbes:BESB_038810"/>
<name>A0A2A9MNF2_BESBE</name>
<feature type="compositionally biased region" description="Basic and acidic residues" evidence="7">
    <location>
        <begin position="340"/>
        <end position="356"/>
    </location>
</feature>
<dbReference type="InterPro" id="IPR035979">
    <property type="entry name" value="RBD_domain_sf"/>
</dbReference>
<dbReference type="VEuPathDB" id="ToxoDB:BESB_038810"/>
<keyword evidence="10" id="KW-1185">Reference proteome</keyword>
<feature type="domain" description="RRM" evidence="8">
    <location>
        <begin position="17"/>
        <end position="96"/>
    </location>
</feature>
<keyword evidence="2" id="KW-0507">mRNA processing</keyword>
<evidence type="ECO:0000259" key="8">
    <source>
        <dbReference type="PROSITE" id="PS50102"/>
    </source>
</evidence>
<dbReference type="SMART" id="SM00360">
    <property type="entry name" value="RRM"/>
    <property type="match status" value="2"/>
</dbReference>
<dbReference type="InterPro" id="IPR050374">
    <property type="entry name" value="RRT5_SRSF_SR"/>
</dbReference>
<dbReference type="Gene3D" id="3.30.70.330">
    <property type="match status" value="2"/>
</dbReference>
<dbReference type="PANTHER" id="PTHR23003:SF62">
    <property type="entry name" value="SERINE_ARGININE (SR)-TYPE SHUTTLING MRNA BINDING PROTEIN NPL3"/>
    <property type="match status" value="1"/>
</dbReference>
<dbReference type="GO" id="GO:0005737">
    <property type="term" value="C:cytoplasm"/>
    <property type="evidence" value="ECO:0007669"/>
    <property type="project" value="TreeGrafter"/>
</dbReference>
<comment type="caution">
    <text evidence="9">The sequence shown here is derived from an EMBL/GenBank/DDBJ whole genome shotgun (WGS) entry which is preliminary data.</text>
</comment>
<dbReference type="RefSeq" id="XP_029221432.1">
    <property type="nucleotide sequence ID" value="XM_029362467.1"/>
</dbReference>
<organism evidence="9 10">
    <name type="scientific">Besnoitia besnoiti</name>
    <name type="common">Apicomplexan protozoan</name>
    <dbReference type="NCBI Taxonomy" id="94643"/>
    <lineage>
        <taxon>Eukaryota</taxon>
        <taxon>Sar</taxon>
        <taxon>Alveolata</taxon>
        <taxon>Apicomplexa</taxon>
        <taxon>Conoidasida</taxon>
        <taxon>Coccidia</taxon>
        <taxon>Eucoccidiorida</taxon>
        <taxon>Eimeriorina</taxon>
        <taxon>Sarcocystidae</taxon>
        <taxon>Besnoitia</taxon>
    </lineage>
</organism>
<evidence type="ECO:0000256" key="1">
    <source>
        <dbReference type="ARBA" id="ARBA00004123"/>
    </source>
</evidence>
<dbReference type="CDD" id="cd00590">
    <property type="entry name" value="RRM_SF"/>
    <property type="match status" value="1"/>
</dbReference>
<protein>
    <submittedName>
        <fullName evidence="9">RNA recognition motif-containing protein</fullName>
    </submittedName>
</protein>
<feature type="compositionally biased region" description="Gly residues" evidence="7">
    <location>
        <begin position="267"/>
        <end position="277"/>
    </location>
</feature>
<evidence type="ECO:0000256" key="7">
    <source>
        <dbReference type="SAM" id="MobiDB-lite"/>
    </source>
</evidence>
<evidence type="ECO:0000256" key="4">
    <source>
        <dbReference type="ARBA" id="ARBA00022884"/>
    </source>
</evidence>
<dbReference type="PROSITE" id="PS50102">
    <property type="entry name" value="RRM"/>
    <property type="match status" value="2"/>
</dbReference>
<evidence type="ECO:0000256" key="2">
    <source>
        <dbReference type="ARBA" id="ARBA00022664"/>
    </source>
</evidence>
<keyword evidence="5" id="KW-0539">Nucleus</keyword>
<dbReference type="GO" id="GO:0005634">
    <property type="term" value="C:nucleus"/>
    <property type="evidence" value="ECO:0007669"/>
    <property type="project" value="UniProtKB-SubCell"/>
</dbReference>
<comment type="subcellular location">
    <subcellularLocation>
        <location evidence="1">Nucleus</location>
    </subcellularLocation>
</comment>
<evidence type="ECO:0000256" key="3">
    <source>
        <dbReference type="ARBA" id="ARBA00022737"/>
    </source>
</evidence>
<dbReference type="SUPFAM" id="SSF54928">
    <property type="entry name" value="RNA-binding domain, RBD"/>
    <property type="match status" value="1"/>
</dbReference>
<dbReference type="GeneID" id="40308862"/>
<dbReference type="GO" id="GO:0006397">
    <property type="term" value="P:mRNA processing"/>
    <property type="evidence" value="ECO:0007669"/>
    <property type="project" value="UniProtKB-KW"/>
</dbReference>
<sequence>MHGGDTGGPGSAGGGTGRIYIGNLPGDYTEKDVEREFDRFGKIVKLEFKRTVSGAGYCFLEYADSRDAKDAIAQLHGRPPPGMRDAAPLRVEIPLSRSGRPGDGFREEAMARGLTSRRGRFVLEIRGLPPSGSWQDLKDHFRGIGDVGFAEVRKDPDVPDSVVGELSFFTKRDMVEAIEVLDGSTFRSHEGEKSRISVREKRVAGGRGGRSDDEYEAAAYDSDARGRARSGKYSNHYESSNGGYGGGSAGGYRSSMDAMRESASRGRLGGASAGGYYGYQQPASSPSGRGVHGSYADGSRRGRSRSRESGLPARSGYGGYGPPGSYYDAPGVSPRGSRLSVDHGSRRFDEWADRRR</sequence>
<dbReference type="EMBL" id="NWUJ01000002">
    <property type="protein sequence ID" value="PFH37423.1"/>
    <property type="molecule type" value="Genomic_DNA"/>
</dbReference>
<evidence type="ECO:0000313" key="10">
    <source>
        <dbReference type="Proteomes" id="UP000224006"/>
    </source>
</evidence>
<feature type="domain" description="RRM" evidence="8">
    <location>
        <begin position="121"/>
        <end position="201"/>
    </location>
</feature>
<dbReference type="InterPro" id="IPR000504">
    <property type="entry name" value="RRM_dom"/>
</dbReference>
<proteinExistence type="predicted"/>
<feature type="region of interest" description="Disordered" evidence="7">
    <location>
        <begin position="189"/>
        <end position="356"/>
    </location>
</feature>
<dbReference type="STRING" id="94643.A0A2A9MNF2"/>
<dbReference type="PANTHER" id="PTHR23003">
    <property type="entry name" value="RNA RECOGNITION MOTIF RRM DOMAIN CONTAINING PROTEIN"/>
    <property type="match status" value="1"/>
</dbReference>
<reference evidence="9 10" key="1">
    <citation type="submission" date="2017-09" db="EMBL/GenBank/DDBJ databases">
        <title>Genome sequencing of Besnoitia besnoiti strain Bb-Ger1.</title>
        <authorList>
            <person name="Schares G."/>
            <person name="Venepally P."/>
            <person name="Lorenzi H.A."/>
        </authorList>
    </citation>
    <scope>NUCLEOTIDE SEQUENCE [LARGE SCALE GENOMIC DNA]</scope>
    <source>
        <strain evidence="9 10">Bb-Ger1</strain>
    </source>
</reference>
<keyword evidence="3" id="KW-0677">Repeat</keyword>
<dbReference type="Pfam" id="PF00076">
    <property type="entry name" value="RRM_1"/>
    <property type="match status" value="2"/>
</dbReference>
<gene>
    <name evidence="9" type="ORF">BESB_038810</name>
</gene>
<dbReference type="InterPro" id="IPR012677">
    <property type="entry name" value="Nucleotide-bd_a/b_plait_sf"/>
</dbReference>
<dbReference type="AlphaFoldDB" id="A0A2A9MNF2"/>
<evidence type="ECO:0000313" key="9">
    <source>
        <dbReference type="EMBL" id="PFH37423.1"/>
    </source>
</evidence>
<evidence type="ECO:0000256" key="5">
    <source>
        <dbReference type="ARBA" id="ARBA00023242"/>
    </source>
</evidence>